<protein>
    <recommendedName>
        <fullName evidence="1">N-acetyltransferase domain-containing protein</fullName>
    </recommendedName>
</protein>
<dbReference type="EMBL" id="JAUJLE010000030">
    <property type="protein sequence ID" value="KAK1002788.1"/>
    <property type="molecule type" value="Genomic_DNA"/>
</dbReference>
<accession>A0A4U0V3Q4</accession>
<evidence type="ECO:0000313" key="3">
    <source>
        <dbReference type="EMBL" id="KAK1002788.1"/>
    </source>
</evidence>
<dbReference type="EMBL" id="JASUXU010000014">
    <property type="protein sequence ID" value="KAK0323109.1"/>
    <property type="molecule type" value="Genomic_DNA"/>
</dbReference>
<dbReference type="SUPFAM" id="SSF55729">
    <property type="entry name" value="Acyl-CoA N-acyltransferases (Nat)"/>
    <property type="match status" value="1"/>
</dbReference>
<reference evidence="3" key="3">
    <citation type="submission" date="2023-06" db="EMBL/GenBank/DDBJ databases">
        <title>Black Yeasts Isolated from many extreme environments.</title>
        <authorList>
            <person name="Coleine C."/>
            <person name="Stajich J.E."/>
            <person name="Selbmann L."/>
        </authorList>
    </citation>
    <scope>NUCLEOTIDE SEQUENCE</scope>
    <source>
        <strain evidence="3">CCFEE 5200</strain>
    </source>
</reference>
<dbReference type="Gene3D" id="3.40.630.30">
    <property type="match status" value="1"/>
</dbReference>
<dbReference type="GO" id="GO:0016747">
    <property type="term" value="F:acyltransferase activity, transferring groups other than amino-acyl groups"/>
    <property type="evidence" value="ECO:0007669"/>
    <property type="project" value="InterPro"/>
</dbReference>
<evidence type="ECO:0000313" key="5">
    <source>
        <dbReference type="Proteomes" id="UP000310066"/>
    </source>
</evidence>
<keyword evidence="6" id="KW-1185">Reference proteome</keyword>
<dbReference type="STRING" id="329885.A0A4U0V3Q4"/>
<dbReference type="Pfam" id="PF13673">
    <property type="entry name" value="Acetyltransf_10"/>
    <property type="match status" value="1"/>
</dbReference>
<dbReference type="AlphaFoldDB" id="A0A4U0V3Q4"/>
<dbReference type="PANTHER" id="PTHR42791:SF14">
    <property type="entry name" value="N-ACETYLTRANSFERASE DOMAIN-CONTAINING PROTEIN"/>
    <property type="match status" value="1"/>
</dbReference>
<dbReference type="Proteomes" id="UP000310066">
    <property type="component" value="Unassembled WGS sequence"/>
</dbReference>
<dbReference type="InterPro" id="IPR052523">
    <property type="entry name" value="Trichothecene_AcTrans"/>
</dbReference>
<feature type="domain" description="N-acetyltransferase" evidence="1">
    <location>
        <begin position="93"/>
        <end position="229"/>
    </location>
</feature>
<dbReference type="InterPro" id="IPR016181">
    <property type="entry name" value="Acyl_CoA_acyltransferase"/>
</dbReference>
<dbReference type="InterPro" id="IPR000182">
    <property type="entry name" value="GNAT_dom"/>
</dbReference>
<sequence>MPLLDPGSPGGSSTSSKRSAYYVIERADSEDARRLVDIEFQAFENERANQQLSFRDYTKPEHFERSVELYTIAINSFPNIGLPLKRPQAYSRVSFLKVTDTETSYVVSFAKTEFKQYTLQELRSPADIGHEHEPRMNRNWFALNERLRREYVGLAKHCYLGMLATQPCFQHNGAGTMLLDVILAEADESGLEVYLEGTDTAKPLYEKHGFVAVNEVRFDPAEYGVCDIGRERQTVLVRGALGKDGVRRGVRSWEVAVAQAELVMQKARLLVSS</sequence>
<reference evidence="4 5" key="1">
    <citation type="submission" date="2017-03" db="EMBL/GenBank/DDBJ databases">
        <title>Genomes of endolithic fungi from Antarctica.</title>
        <authorList>
            <person name="Coleine C."/>
            <person name="Masonjones S."/>
            <person name="Stajich J.E."/>
        </authorList>
    </citation>
    <scope>NUCLEOTIDE SEQUENCE [LARGE SCALE GENOMIC DNA]</scope>
    <source>
        <strain evidence="4 5">CCFEE 5311</strain>
    </source>
</reference>
<dbReference type="EMBL" id="NAJP01000019">
    <property type="protein sequence ID" value="TKA43291.1"/>
    <property type="molecule type" value="Genomic_DNA"/>
</dbReference>
<dbReference type="OrthoDB" id="2115692at2759"/>
<dbReference type="PROSITE" id="PS51186">
    <property type="entry name" value="GNAT"/>
    <property type="match status" value="1"/>
</dbReference>
<comment type="caution">
    <text evidence="4">The sequence shown here is derived from an EMBL/GenBank/DDBJ whole genome shotgun (WGS) entry which is preliminary data.</text>
</comment>
<organism evidence="4 5">
    <name type="scientific">Friedmanniomyces endolithicus</name>
    <dbReference type="NCBI Taxonomy" id="329885"/>
    <lineage>
        <taxon>Eukaryota</taxon>
        <taxon>Fungi</taxon>
        <taxon>Dikarya</taxon>
        <taxon>Ascomycota</taxon>
        <taxon>Pezizomycotina</taxon>
        <taxon>Dothideomycetes</taxon>
        <taxon>Dothideomycetidae</taxon>
        <taxon>Mycosphaerellales</taxon>
        <taxon>Teratosphaeriaceae</taxon>
        <taxon>Friedmanniomyces</taxon>
    </lineage>
</organism>
<dbReference type="PANTHER" id="PTHR42791">
    <property type="entry name" value="GNAT FAMILY ACETYLTRANSFERASE"/>
    <property type="match status" value="1"/>
</dbReference>
<evidence type="ECO:0000259" key="1">
    <source>
        <dbReference type="PROSITE" id="PS51186"/>
    </source>
</evidence>
<evidence type="ECO:0000313" key="6">
    <source>
        <dbReference type="Proteomes" id="UP001175353"/>
    </source>
</evidence>
<name>A0A4U0V3Q4_9PEZI</name>
<gene>
    <name evidence="4" type="ORF">B0A54_05772</name>
    <name evidence="2" type="ORF">LTR82_006040</name>
    <name evidence="3" type="ORF">LTR91_004930</name>
</gene>
<dbReference type="Proteomes" id="UP001168146">
    <property type="component" value="Unassembled WGS sequence"/>
</dbReference>
<dbReference type="Proteomes" id="UP001175353">
    <property type="component" value="Unassembled WGS sequence"/>
</dbReference>
<evidence type="ECO:0000313" key="4">
    <source>
        <dbReference type="EMBL" id="TKA43291.1"/>
    </source>
</evidence>
<reference evidence="2" key="2">
    <citation type="submission" date="2021-12" db="EMBL/GenBank/DDBJ databases">
        <title>Black yeast isolated from Biological Soil Crust.</title>
        <authorList>
            <person name="Kurbessoian T."/>
        </authorList>
    </citation>
    <scope>NUCLEOTIDE SEQUENCE</scope>
    <source>
        <strain evidence="2">CCFEE 5208</strain>
    </source>
</reference>
<evidence type="ECO:0000313" key="2">
    <source>
        <dbReference type="EMBL" id="KAK0323109.1"/>
    </source>
</evidence>
<proteinExistence type="predicted"/>